<gene>
    <name evidence="1" type="ORF">LA55_1943</name>
</gene>
<name>A0A0B6CT08_9GAMM</name>
<evidence type="ECO:0000313" key="1">
    <source>
        <dbReference type="EMBL" id="AJI53619.1"/>
    </source>
</evidence>
<protein>
    <submittedName>
        <fullName evidence="1">Miro-like family protein</fullName>
    </submittedName>
</protein>
<dbReference type="RefSeq" id="WP_044526956.1">
    <property type="nucleotide sequence ID" value="NZ_CP009440.1"/>
</dbReference>
<dbReference type="InterPro" id="IPR008868">
    <property type="entry name" value="TniB"/>
</dbReference>
<dbReference type="Pfam" id="PF05621">
    <property type="entry name" value="TniB"/>
    <property type="match status" value="1"/>
</dbReference>
<dbReference type="AlphaFoldDB" id="A0A0B6CT08"/>
<dbReference type="Proteomes" id="UP000031830">
    <property type="component" value="Chromosome"/>
</dbReference>
<reference evidence="1 2" key="1">
    <citation type="journal article" date="2015" name="Genome Announc.">
        <title>Genome sequencing of 18 francisella strains to aid in assay development and testing.</title>
        <authorList>
            <person name="Johnson S.L."/>
            <person name="Daligault H.E."/>
            <person name="Davenport K.W."/>
            <person name="Coyne S.R."/>
            <person name="Frey K.G."/>
            <person name="Koroleva G.I."/>
            <person name="Broomall S.M."/>
            <person name="Bishop-Lilly K.A."/>
            <person name="Bruce D.C."/>
            <person name="Chertkov O."/>
            <person name="Freitas T."/>
            <person name="Jaissle J."/>
            <person name="Ladner J.T."/>
            <person name="Rosenzweig C.N."/>
            <person name="Gibbons H.S."/>
            <person name="Palacios G.F."/>
            <person name="Redden C.L."/>
            <person name="Xu Y."/>
            <person name="Minogue T.D."/>
            <person name="Chain P.S."/>
        </authorList>
    </citation>
    <scope>NUCLEOTIDE SEQUENCE [LARGE SCALE GENOMIC DNA]</scope>
    <source>
        <strain evidence="1 2">GA01-2794</strain>
    </source>
</reference>
<accession>A0A0B6CT08</accession>
<evidence type="ECO:0000313" key="2">
    <source>
        <dbReference type="Proteomes" id="UP000031830"/>
    </source>
</evidence>
<dbReference type="EMBL" id="CP009440">
    <property type="protein sequence ID" value="AJI53619.1"/>
    <property type="molecule type" value="Genomic_DNA"/>
</dbReference>
<organism evidence="1 2">
    <name type="scientific">Francisella philomiragia</name>
    <dbReference type="NCBI Taxonomy" id="28110"/>
    <lineage>
        <taxon>Bacteria</taxon>
        <taxon>Pseudomonadati</taxon>
        <taxon>Pseudomonadota</taxon>
        <taxon>Gammaproteobacteria</taxon>
        <taxon>Thiotrichales</taxon>
        <taxon>Francisellaceae</taxon>
        <taxon>Francisella</taxon>
    </lineage>
</organism>
<dbReference type="Gene3D" id="3.40.50.300">
    <property type="entry name" value="P-loop containing nucleotide triphosphate hydrolases"/>
    <property type="match status" value="1"/>
</dbReference>
<dbReference type="SUPFAM" id="SSF52540">
    <property type="entry name" value="P-loop containing nucleoside triphosphate hydrolases"/>
    <property type="match status" value="1"/>
</dbReference>
<dbReference type="InterPro" id="IPR027417">
    <property type="entry name" value="P-loop_NTPase"/>
</dbReference>
<sequence length="298" mass="34332">MSEYLHLDEETKKIINESTDKKIDYLYRPVWINYPKTIDIVKLLNSLLRRPKQPRMQNLLLIGESNMGKTSLINYFQSLHPCQIIEDTEKMSHAQKTLVVAQSPVSADEKALYIAILDKFWTPFRTTDTTAKLRHQVIHLMKQCDVKMLILDEIHNLLSGTAAKQRIVMNVIKNLSNELFIPIVGVGTHDAALILHSDPQHASRFDIVTLPKWDLNKDFRSLLKSFEKGLPLRIESNLASKEKATLLYTISEGNLGDLHKLLIECCITALETKTEYISIEIIEKHKWVKKTHGLRKRK</sequence>
<proteinExistence type="predicted"/>
<dbReference type="KEGG" id="fpz:LA55_1943"/>
<dbReference type="OrthoDB" id="14765at2"/>